<evidence type="ECO:0000313" key="5">
    <source>
        <dbReference type="EMBL" id="POY75126.1"/>
    </source>
</evidence>
<accession>A0A2S5BEC1</accession>
<dbReference type="Pfam" id="PF04082">
    <property type="entry name" value="Fungal_trans"/>
    <property type="match status" value="1"/>
</dbReference>
<dbReference type="CDD" id="cd12148">
    <property type="entry name" value="fungal_TF_MHR"/>
    <property type="match status" value="1"/>
</dbReference>
<proteinExistence type="predicted"/>
<evidence type="ECO:0000256" key="1">
    <source>
        <dbReference type="ARBA" id="ARBA00004123"/>
    </source>
</evidence>
<feature type="region of interest" description="Disordered" evidence="3">
    <location>
        <begin position="723"/>
        <end position="803"/>
    </location>
</feature>
<dbReference type="InterPro" id="IPR050613">
    <property type="entry name" value="Sec_Metabolite_Reg"/>
</dbReference>
<evidence type="ECO:0000256" key="2">
    <source>
        <dbReference type="ARBA" id="ARBA00023242"/>
    </source>
</evidence>
<dbReference type="GO" id="GO:0008270">
    <property type="term" value="F:zinc ion binding"/>
    <property type="evidence" value="ECO:0007669"/>
    <property type="project" value="InterPro"/>
</dbReference>
<keyword evidence="6" id="KW-1185">Reference proteome</keyword>
<gene>
    <name evidence="5" type="ORF">BMF94_1756</name>
</gene>
<feature type="compositionally biased region" description="Low complexity" evidence="3">
    <location>
        <begin position="738"/>
        <end position="748"/>
    </location>
</feature>
<evidence type="ECO:0000259" key="4">
    <source>
        <dbReference type="SMART" id="SM00906"/>
    </source>
</evidence>
<reference evidence="5 6" key="1">
    <citation type="journal article" date="2018" name="Front. Microbiol.">
        <title>Prospects for Fungal Bioremediation of Acidic Radioactive Waste Sites: Characterization and Genome Sequence of Rhodotorula taiwanensis MD1149.</title>
        <authorList>
            <person name="Tkavc R."/>
            <person name="Matrosova V.Y."/>
            <person name="Grichenko O.E."/>
            <person name="Gostincar C."/>
            <person name="Volpe R.P."/>
            <person name="Klimenkova P."/>
            <person name="Gaidamakova E.K."/>
            <person name="Zhou C.E."/>
            <person name="Stewart B.J."/>
            <person name="Lyman M.G."/>
            <person name="Malfatti S.A."/>
            <person name="Rubinfeld B."/>
            <person name="Courtot M."/>
            <person name="Singh J."/>
            <person name="Dalgard C.L."/>
            <person name="Hamilton T."/>
            <person name="Frey K.G."/>
            <person name="Gunde-Cimerman N."/>
            <person name="Dugan L."/>
            <person name="Daly M.J."/>
        </authorList>
    </citation>
    <scope>NUCLEOTIDE SEQUENCE [LARGE SCALE GENOMIC DNA]</scope>
    <source>
        <strain evidence="5 6">MD1149</strain>
    </source>
</reference>
<dbReference type="CDD" id="cd00067">
    <property type="entry name" value="GAL4"/>
    <property type="match status" value="1"/>
</dbReference>
<dbReference type="InterPro" id="IPR007219">
    <property type="entry name" value="XnlR_reg_dom"/>
</dbReference>
<comment type="caution">
    <text evidence="5">The sequence shown here is derived from an EMBL/GenBank/DDBJ whole genome shotgun (WGS) entry which is preliminary data.</text>
</comment>
<evidence type="ECO:0000313" key="6">
    <source>
        <dbReference type="Proteomes" id="UP000237144"/>
    </source>
</evidence>
<feature type="compositionally biased region" description="Polar residues" evidence="3">
    <location>
        <begin position="749"/>
        <end position="760"/>
    </location>
</feature>
<dbReference type="Proteomes" id="UP000237144">
    <property type="component" value="Unassembled WGS sequence"/>
</dbReference>
<feature type="region of interest" description="Disordered" evidence="3">
    <location>
        <begin position="1"/>
        <end position="44"/>
    </location>
</feature>
<feature type="region of interest" description="Disordered" evidence="3">
    <location>
        <begin position="221"/>
        <end position="243"/>
    </location>
</feature>
<dbReference type="GO" id="GO:0000981">
    <property type="term" value="F:DNA-binding transcription factor activity, RNA polymerase II-specific"/>
    <property type="evidence" value="ECO:0007669"/>
    <property type="project" value="InterPro"/>
</dbReference>
<name>A0A2S5BEC1_9BASI</name>
<dbReference type="SMART" id="SM00906">
    <property type="entry name" value="Fungal_trans"/>
    <property type="match status" value="1"/>
</dbReference>
<dbReference type="PANTHER" id="PTHR31001">
    <property type="entry name" value="UNCHARACTERIZED TRANSCRIPTIONAL REGULATORY PROTEIN"/>
    <property type="match status" value="1"/>
</dbReference>
<dbReference type="EMBL" id="PJQD01000019">
    <property type="protein sequence ID" value="POY75126.1"/>
    <property type="molecule type" value="Genomic_DNA"/>
</dbReference>
<feature type="region of interest" description="Disordered" evidence="3">
    <location>
        <begin position="158"/>
        <end position="186"/>
    </location>
</feature>
<organism evidence="5 6">
    <name type="scientific">Rhodotorula taiwanensis</name>
    <dbReference type="NCBI Taxonomy" id="741276"/>
    <lineage>
        <taxon>Eukaryota</taxon>
        <taxon>Fungi</taxon>
        <taxon>Dikarya</taxon>
        <taxon>Basidiomycota</taxon>
        <taxon>Pucciniomycotina</taxon>
        <taxon>Microbotryomycetes</taxon>
        <taxon>Sporidiobolales</taxon>
        <taxon>Sporidiobolaceae</taxon>
        <taxon>Rhodotorula</taxon>
    </lineage>
</organism>
<sequence length="952" mass="103742">MNFDTLNAPPPPPTTNKRTAEHTTGDKANGGSAAGGHKRAKPKQTLSCQECRRCVLTRVPRRPTKSGVDDVLPLSRLKLKCDRVFPCSSCQKRGCADICPDGTVGPPGRAVRLAAEVTALLHRVEHLENVITELGQHERIPPPLKLEEAVKRSTTITKALEDEIAGRRPRRTSSDGPDEENEYSADEGLDAVLIGVGSLSIAESGRTRFLGTSAGSAYYEPVSYDDGDEEPAPGSTAAASETESTKPIIRYPFIQFGPTYHKAAEVERLRAYLPPFEEAQRLGSNYWRFLAFQFTPLEEKVFWDDYLPAAYTRDDPRATKLACVFAILAIGSVFDPEAPATPNASAHEYSVLCQATLGASRFLANNDLAASKTLQLLANYYLNAHDLREGGETYYPILGMALRLLVTQGLHRDPTKFGLTDEVEINRRRRVFWELIGLERMQAFISGRPYMLSDRHYDTLYPSDASTYDRAKWNIGRLIGVIIDEAFAISAPSYGAILRLDQRVRDLVKETPDDYRSGALPVGAFTARLQTLPRLPDGPDEALDAKDKIHRLRAHTLDQIFGQVLFYLHKPAFAQALLRFPDEPLSSPWSASVAAVSLETGVYLLAVAKSWIRIDPVLSPRWWHIYFHAFAASVAQSSLVIQSPRSKLAPHAWSQLNEAVRIFGEAGSGGAPVAAFVPRLRLLLEKAYLSLQNVITVPRGPGSSDGGGSDLASRLAEGTDVSLSILAPPTRLDRTTPRRSTTTSVSPSAMGSASPESTGRSAVPRMEETKRKRAPSGRRDYTVVPSMSIPSTREEDEYSPYDSPILLNGGVQALSNPPRTSPRAGLSLDQHSLPIPATSASTPFDFSSLLQYPQGDAGLLPFPPMMQQSPRGDRPDFASRVPFETFGTSFATDLPTLATLSPYSTAGTPGFTNFAMPGDVPGDGIDWNWFGLQSGGVEAAAASSAAPHHSMQ</sequence>
<feature type="compositionally biased region" description="Acidic residues" evidence="3">
    <location>
        <begin position="176"/>
        <end position="186"/>
    </location>
</feature>
<dbReference type="STRING" id="741276.A0A2S5BEC1"/>
<dbReference type="GO" id="GO:0006351">
    <property type="term" value="P:DNA-templated transcription"/>
    <property type="evidence" value="ECO:0007669"/>
    <property type="project" value="InterPro"/>
</dbReference>
<feature type="domain" description="Xylanolytic transcriptional activator regulatory" evidence="4">
    <location>
        <begin position="394"/>
        <end position="468"/>
    </location>
</feature>
<keyword evidence="2" id="KW-0539">Nucleus</keyword>
<comment type="subcellular location">
    <subcellularLocation>
        <location evidence="1">Nucleus</location>
    </subcellularLocation>
</comment>
<dbReference type="GO" id="GO:0003677">
    <property type="term" value="F:DNA binding"/>
    <property type="evidence" value="ECO:0007669"/>
    <property type="project" value="InterPro"/>
</dbReference>
<dbReference type="InterPro" id="IPR001138">
    <property type="entry name" value="Zn2Cys6_DnaBD"/>
</dbReference>
<protein>
    <recommendedName>
        <fullName evidence="4">Xylanolytic transcriptional activator regulatory domain-containing protein</fullName>
    </recommendedName>
</protein>
<evidence type="ECO:0000256" key="3">
    <source>
        <dbReference type="SAM" id="MobiDB-lite"/>
    </source>
</evidence>
<dbReference type="PANTHER" id="PTHR31001:SF56">
    <property type="entry name" value="ZN(2)-C6 FUNGAL-TYPE DOMAIN-CONTAINING PROTEIN"/>
    <property type="match status" value="1"/>
</dbReference>
<dbReference type="OrthoDB" id="424974at2759"/>
<dbReference type="GO" id="GO:0005634">
    <property type="term" value="C:nucleus"/>
    <property type="evidence" value="ECO:0007669"/>
    <property type="project" value="UniProtKB-SubCell"/>
</dbReference>
<dbReference type="AlphaFoldDB" id="A0A2S5BEC1"/>